<dbReference type="RefSeq" id="WP_065284283.1">
    <property type="nucleotide sequence ID" value="NZ_CP016290.1"/>
</dbReference>
<dbReference type="InterPro" id="IPR049050">
    <property type="entry name" value="nSTAND3"/>
</dbReference>
<geneLocation type="plasmid" evidence="3">
    <name>unnamed1</name>
</geneLocation>
<accession>A0A1B1CMH5</accession>
<dbReference type="SUPFAM" id="SSF52540">
    <property type="entry name" value="P-loop containing nucleoside triphosphate hydrolases"/>
    <property type="match status" value="1"/>
</dbReference>
<feature type="domain" description="Novel STAND NTPase 3" evidence="1">
    <location>
        <begin position="242"/>
        <end position="327"/>
    </location>
</feature>
<dbReference type="Pfam" id="PF20720">
    <property type="entry name" value="nSTAND3"/>
    <property type="match status" value="1"/>
</dbReference>
<geneLocation type="plasmid" evidence="2 4">
    <name>unnamed3</name>
</geneLocation>
<dbReference type="OrthoDB" id="6746502at2"/>
<evidence type="ECO:0000313" key="3">
    <source>
        <dbReference type="EMBL" id="API55164.1"/>
    </source>
</evidence>
<dbReference type="AlphaFoldDB" id="A0A1B1CMH5"/>
<protein>
    <recommendedName>
        <fullName evidence="1">Novel STAND NTPase 3 domain-containing protein</fullName>
    </recommendedName>
</protein>
<evidence type="ECO:0000259" key="1">
    <source>
        <dbReference type="Pfam" id="PF20720"/>
    </source>
</evidence>
<gene>
    <name evidence="2" type="ORF">BA011_34350</name>
    <name evidence="3" type="ORF">BMW22_26600</name>
</gene>
<evidence type="ECO:0000313" key="4">
    <source>
        <dbReference type="Proteomes" id="UP000092691"/>
    </source>
</evidence>
<sequence length="337" mass="36447">MTKSTFSPRADNSGAKAALAGFEYQIDVSVFAALQMLLIEKSASRIVLEPADDEDLEVDLAEVGVGRVQASTVANGGKLVIQVKCKNGEPWSAADLARLLKHGKRRRPASEHLIDPDTRYMLITNAALKGTARNLAVESFIEPPTDQLPREVKKALPAGSEGRIGVWAGLTEKLIGHEINDILCDLLNVPSRLRNRCRKKLREEAKLRMAGDTPGVWAKDDLVSTIRAFGGRLASAPDLEAFVPPSNFDRMQALFRERNAIVIRGPSGTGKTVAAMALCDRALKLGGGMDLVTLGPNNDPSAARVLRNTGPRLFFIEDPWGSYDLEKGAGIGLRADD</sequence>
<dbReference type="Proteomes" id="UP000183050">
    <property type="component" value="Plasmid unnamed1"/>
</dbReference>
<dbReference type="EMBL" id="CP018229">
    <property type="protein sequence ID" value="API55164.1"/>
    <property type="molecule type" value="Genomic_DNA"/>
</dbReference>
<keyword evidence="2" id="KW-0614">Plasmid</keyword>
<organism evidence="2 4">
    <name type="scientific">Rhizobium leguminosarum</name>
    <dbReference type="NCBI Taxonomy" id="384"/>
    <lineage>
        <taxon>Bacteria</taxon>
        <taxon>Pseudomonadati</taxon>
        <taxon>Pseudomonadota</taxon>
        <taxon>Alphaproteobacteria</taxon>
        <taxon>Hyphomicrobiales</taxon>
        <taxon>Rhizobiaceae</taxon>
        <taxon>Rhizobium/Agrobacterium group</taxon>
        <taxon>Rhizobium</taxon>
    </lineage>
</organism>
<dbReference type="InterPro" id="IPR027417">
    <property type="entry name" value="P-loop_NTPase"/>
</dbReference>
<evidence type="ECO:0000313" key="5">
    <source>
        <dbReference type="Proteomes" id="UP000183050"/>
    </source>
</evidence>
<proteinExistence type="predicted"/>
<evidence type="ECO:0000313" key="2">
    <source>
        <dbReference type="EMBL" id="ANP90975.1"/>
    </source>
</evidence>
<reference evidence="3 5" key="2">
    <citation type="submission" date="2016-11" db="EMBL/GenBank/DDBJ databases">
        <title>Rhizobium leguminosarum bv. viciae strain Vaf12 isolated from Vavilovia formosa root nodules from Russia, Dagestan.</title>
        <authorList>
            <person name="Kimeklis A."/>
        </authorList>
    </citation>
    <scope>NUCLEOTIDE SEQUENCE [LARGE SCALE GENOMIC DNA]</scope>
    <source>
        <strain evidence="3 5">Vaf-108</strain>
        <plasmid evidence="5">Plasmid unnamed1</plasmid>
        <plasmid evidence="3">unnamed1</plasmid>
    </source>
</reference>
<dbReference type="EMBL" id="CP016290">
    <property type="protein sequence ID" value="ANP90975.1"/>
    <property type="molecule type" value="Genomic_DNA"/>
</dbReference>
<dbReference type="Proteomes" id="UP000092691">
    <property type="component" value="Plasmid unnamed3"/>
</dbReference>
<reference evidence="2 4" key="1">
    <citation type="submission" date="2016-06" db="EMBL/GenBank/DDBJ databases">
        <title>Microsymbionts genomes from the relict species Vavilovia formosa.</title>
        <authorList>
            <person name="Chirak E."/>
            <person name="Kimeklis A."/>
            <person name="Andronov E."/>
        </authorList>
    </citation>
    <scope>NUCLEOTIDE SEQUENCE [LARGE SCALE GENOMIC DNA]</scope>
    <source>
        <strain evidence="2 4">Vaf10</strain>
        <plasmid evidence="4">Plasmid unnamed3</plasmid>
        <plasmid evidence="2">unnamed3</plasmid>
    </source>
</reference>
<name>A0A1B1CMH5_RHILE</name>